<evidence type="ECO:0000256" key="4">
    <source>
        <dbReference type="ARBA" id="ARBA00022692"/>
    </source>
</evidence>
<keyword evidence="6 7" id="KW-0472">Membrane</keyword>
<accession>A0AAW4NNI9</accession>
<reference evidence="8" key="1">
    <citation type="submission" date="2021-07" db="EMBL/GenBank/DDBJ databases">
        <title>Genomic diversity and antimicrobial resistance of Prevotella spp. isolated from chronic lung disease airways.</title>
        <authorList>
            <person name="Webb K.A."/>
            <person name="Olagoke O.S."/>
            <person name="Baird T."/>
            <person name="Neill J."/>
            <person name="Pham A."/>
            <person name="Wells T.J."/>
            <person name="Ramsay K.A."/>
            <person name="Bell S.C."/>
            <person name="Sarovich D.S."/>
            <person name="Price E.P."/>
        </authorList>
    </citation>
    <scope>NUCLEOTIDE SEQUENCE</scope>
    <source>
        <strain evidence="8">SCHI0047.S.3</strain>
    </source>
</reference>
<feature type="transmembrane region" description="Helical" evidence="7">
    <location>
        <begin position="355"/>
        <end position="373"/>
    </location>
</feature>
<organism evidence="8 9">
    <name type="scientific">Segatella salivae</name>
    <dbReference type="NCBI Taxonomy" id="228604"/>
    <lineage>
        <taxon>Bacteria</taxon>
        <taxon>Pseudomonadati</taxon>
        <taxon>Bacteroidota</taxon>
        <taxon>Bacteroidia</taxon>
        <taxon>Bacteroidales</taxon>
        <taxon>Prevotellaceae</taxon>
        <taxon>Segatella</taxon>
    </lineage>
</organism>
<evidence type="ECO:0000256" key="1">
    <source>
        <dbReference type="ARBA" id="ARBA00004651"/>
    </source>
</evidence>
<evidence type="ECO:0000256" key="6">
    <source>
        <dbReference type="ARBA" id="ARBA00023136"/>
    </source>
</evidence>
<dbReference type="CDD" id="cd13127">
    <property type="entry name" value="MATE_tuaB_like"/>
    <property type="match status" value="1"/>
</dbReference>
<protein>
    <submittedName>
        <fullName evidence="8">Lipopolysaccharide biosynthesis protein</fullName>
    </submittedName>
</protein>
<keyword evidence="4 7" id="KW-0812">Transmembrane</keyword>
<dbReference type="InterPro" id="IPR050833">
    <property type="entry name" value="Poly_Biosynth_Transport"/>
</dbReference>
<dbReference type="AlphaFoldDB" id="A0AAW4NNI9"/>
<feature type="transmembrane region" description="Helical" evidence="7">
    <location>
        <begin position="43"/>
        <end position="61"/>
    </location>
</feature>
<evidence type="ECO:0000256" key="3">
    <source>
        <dbReference type="ARBA" id="ARBA00022475"/>
    </source>
</evidence>
<evidence type="ECO:0000313" key="9">
    <source>
        <dbReference type="Proteomes" id="UP001196873"/>
    </source>
</evidence>
<feature type="transmembrane region" description="Helical" evidence="7">
    <location>
        <begin position="82"/>
        <end position="104"/>
    </location>
</feature>
<dbReference type="EMBL" id="JAHXRF010000016">
    <property type="protein sequence ID" value="MBW4866381.1"/>
    <property type="molecule type" value="Genomic_DNA"/>
</dbReference>
<feature type="transmembrane region" description="Helical" evidence="7">
    <location>
        <begin position="12"/>
        <end position="37"/>
    </location>
</feature>
<comment type="similarity">
    <text evidence="2">Belongs to the polysaccharide synthase family.</text>
</comment>
<feature type="transmembrane region" description="Helical" evidence="7">
    <location>
        <begin position="116"/>
        <end position="136"/>
    </location>
</feature>
<dbReference type="PANTHER" id="PTHR30250:SF10">
    <property type="entry name" value="LIPOPOLYSACCHARIDE BIOSYNTHESIS PROTEIN WZXC"/>
    <property type="match status" value="1"/>
</dbReference>
<comment type="subcellular location">
    <subcellularLocation>
        <location evidence="1">Cell membrane</location>
        <topology evidence="1">Multi-pass membrane protein</topology>
    </subcellularLocation>
</comment>
<keyword evidence="5 7" id="KW-1133">Transmembrane helix</keyword>
<proteinExistence type="inferred from homology"/>
<feature type="transmembrane region" description="Helical" evidence="7">
    <location>
        <begin position="175"/>
        <end position="192"/>
    </location>
</feature>
<feature type="transmembrane region" description="Helical" evidence="7">
    <location>
        <begin position="439"/>
        <end position="458"/>
    </location>
</feature>
<dbReference type="PANTHER" id="PTHR30250">
    <property type="entry name" value="PST FAMILY PREDICTED COLANIC ACID TRANSPORTER"/>
    <property type="match status" value="1"/>
</dbReference>
<keyword evidence="3" id="KW-1003">Cell membrane</keyword>
<gene>
    <name evidence="8" type="ORF">KZY68_10295</name>
</gene>
<feature type="transmembrane region" description="Helical" evidence="7">
    <location>
        <begin position="379"/>
        <end position="400"/>
    </location>
</feature>
<dbReference type="RefSeq" id="WP_219426325.1">
    <property type="nucleotide sequence ID" value="NZ_JAHXQY010000016.1"/>
</dbReference>
<feature type="transmembrane region" description="Helical" evidence="7">
    <location>
        <begin position="320"/>
        <end position="343"/>
    </location>
</feature>
<evidence type="ECO:0000256" key="5">
    <source>
        <dbReference type="ARBA" id="ARBA00022989"/>
    </source>
</evidence>
<comment type="caution">
    <text evidence="8">The sequence shown here is derived from an EMBL/GenBank/DDBJ whole genome shotgun (WGS) entry which is preliminary data.</text>
</comment>
<evidence type="ECO:0000313" key="8">
    <source>
        <dbReference type="EMBL" id="MBW4866381.1"/>
    </source>
</evidence>
<name>A0AAW4NNI9_9BACT</name>
<feature type="transmembrane region" description="Helical" evidence="7">
    <location>
        <begin position="148"/>
        <end position="169"/>
    </location>
</feature>
<dbReference type="Proteomes" id="UP001196873">
    <property type="component" value="Unassembled WGS sequence"/>
</dbReference>
<sequence length="479" mass="53798">MAENLKEKTIKGLFWGAMNSGTTQLLNLVIGISLGRLIGPAEYGIVGVLNIFTLIAGNLQSSGFSQGLVNLKSPQASDYNSVFWFNILSSFGIYAVLFFASPLIATYVHDPNMTKLARFVFLSFVISSFGIAHNAYMTKNMMNRELAIVGAIALVCSGGVAITLAFLGFSYWSLAWQQIIYIAVLNLGRYYFVSWHPSLHFTFEPVKRMFNFSVKVLITNIVNTVSNNILTLIFGGLYPLKVVGDYSQANKWNTMANSFVANAVGQVAQPVLASVNEERGREVRVFRKMMRFTAFLSFPAMFGLAIVSREFILITIKEKWIDAIPLLQMLCIGGAFVPFYTMYQNVALSNGRSDIYMRCNVIQIILQLAIIAFCYRLGINAMVMFYTLFTIAWLLVWQYAAHRIIGIRLWEVIKDVVPTMFVAAGVMILTYFATAFISSLLLLLLVRIVVATLLYIGVTKMLHMEILEEAIIWLKKKRK</sequence>
<feature type="transmembrane region" description="Helical" evidence="7">
    <location>
        <begin position="412"/>
        <end position="433"/>
    </location>
</feature>
<dbReference type="GO" id="GO:0005886">
    <property type="term" value="C:plasma membrane"/>
    <property type="evidence" value="ECO:0007669"/>
    <property type="project" value="UniProtKB-SubCell"/>
</dbReference>
<evidence type="ECO:0000256" key="7">
    <source>
        <dbReference type="SAM" id="Phobius"/>
    </source>
</evidence>
<feature type="transmembrane region" description="Helical" evidence="7">
    <location>
        <begin position="289"/>
        <end position="308"/>
    </location>
</feature>
<dbReference type="Pfam" id="PF13440">
    <property type="entry name" value="Polysacc_synt_3"/>
    <property type="match status" value="1"/>
</dbReference>
<evidence type="ECO:0000256" key="2">
    <source>
        <dbReference type="ARBA" id="ARBA00007430"/>
    </source>
</evidence>